<dbReference type="SUPFAM" id="SSF54211">
    <property type="entry name" value="Ribosomal protein S5 domain 2-like"/>
    <property type="match status" value="1"/>
</dbReference>
<evidence type="ECO:0000256" key="3">
    <source>
        <dbReference type="SAM" id="Coils"/>
    </source>
</evidence>
<dbReference type="InterPro" id="IPR029044">
    <property type="entry name" value="Nucleotide-diphossugar_trans"/>
</dbReference>
<dbReference type="InterPro" id="IPR036554">
    <property type="entry name" value="GHMP_kinase_C_sf"/>
</dbReference>
<evidence type="ECO:0000313" key="5">
    <source>
        <dbReference type="EMBL" id="KAF7727646.1"/>
    </source>
</evidence>
<keyword evidence="6" id="KW-1185">Reference proteome</keyword>
<feature type="domain" description="GHMP kinase N-terminal" evidence="4">
    <location>
        <begin position="339"/>
        <end position="420"/>
    </location>
</feature>
<dbReference type="PANTHER" id="PTHR38710">
    <property type="entry name" value="WITH PUTATIVE URIDYL PYROPHOSPHORYLASE-RELATED"/>
    <property type="match status" value="1"/>
</dbReference>
<dbReference type="AlphaFoldDB" id="A0A8H7EQI4"/>
<comment type="caution">
    <text evidence="5">The sequence shown here is derived from an EMBL/GenBank/DDBJ whole genome shotgun (WGS) entry which is preliminary data.</text>
</comment>
<keyword evidence="3" id="KW-0175">Coiled coil</keyword>
<dbReference type="Pfam" id="PF00288">
    <property type="entry name" value="GHMP_kinases_N"/>
    <property type="match status" value="1"/>
</dbReference>
<dbReference type="PANTHER" id="PTHR38710:SF1">
    <property type="entry name" value="WITH PUTATIVE URIDYL PYROPHOSPHORYLASE-RELATED"/>
    <property type="match status" value="1"/>
</dbReference>
<evidence type="ECO:0000256" key="1">
    <source>
        <dbReference type="ARBA" id="ARBA00022741"/>
    </source>
</evidence>
<gene>
    <name evidence="5" type="ORF">EC973_007304</name>
</gene>
<dbReference type="InterPro" id="IPR006204">
    <property type="entry name" value="GHMP_kinase_N_dom"/>
</dbReference>
<dbReference type="SUPFAM" id="SSF55060">
    <property type="entry name" value="GHMP Kinase, C-terminal domain"/>
    <property type="match status" value="1"/>
</dbReference>
<keyword evidence="1" id="KW-0547">Nucleotide-binding</keyword>
<keyword evidence="2" id="KW-0067">ATP-binding</keyword>
<evidence type="ECO:0000259" key="4">
    <source>
        <dbReference type="Pfam" id="PF00288"/>
    </source>
</evidence>
<evidence type="ECO:0000313" key="6">
    <source>
        <dbReference type="Proteomes" id="UP000605846"/>
    </source>
</evidence>
<dbReference type="Gene3D" id="3.30.230.10">
    <property type="match status" value="1"/>
</dbReference>
<reference evidence="5" key="1">
    <citation type="submission" date="2020-01" db="EMBL/GenBank/DDBJ databases">
        <title>Genome Sequencing of Three Apophysomyces-Like Fungal Strains Confirms a Novel Fungal Genus in the Mucoromycota with divergent Burkholderia-like Endosymbiotic Bacteria.</title>
        <authorList>
            <person name="Stajich J.E."/>
            <person name="Macias A.M."/>
            <person name="Carter-House D."/>
            <person name="Lovett B."/>
            <person name="Kasson L.R."/>
            <person name="Berry K."/>
            <person name="Grigoriev I."/>
            <person name="Chang Y."/>
            <person name="Spatafora J."/>
            <person name="Kasson M.T."/>
        </authorList>
    </citation>
    <scope>NUCLEOTIDE SEQUENCE</scope>
    <source>
        <strain evidence="5">NRRL A-21654</strain>
    </source>
</reference>
<evidence type="ECO:0000256" key="2">
    <source>
        <dbReference type="ARBA" id="ARBA00022840"/>
    </source>
</evidence>
<dbReference type="Proteomes" id="UP000605846">
    <property type="component" value="Unassembled WGS sequence"/>
</dbReference>
<protein>
    <recommendedName>
        <fullName evidence="4">GHMP kinase N-terminal domain-containing protein</fullName>
    </recommendedName>
</protein>
<dbReference type="InterPro" id="IPR020568">
    <property type="entry name" value="Ribosomal_Su5_D2-typ_SF"/>
</dbReference>
<dbReference type="InterPro" id="IPR014721">
    <property type="entry name" value="Ribsml_uS5_D2-typ_fold_subgr"/>
</dbReference>
<feature type="coiled-coil region" evidence="3">
    <location>
        <begin position="163"/>
        <end position="190"/>
    </location>
</feature>
<dbReference type="SUPFAM" id="SSF53448">
    <property type="entry name" value="Nucleotide-diphospho-sugar transferases"/>
    <property type="match status" value="1"/>
</dbReference>
<name>A0A8H7EQI4_9FUNG</name>
<proteinExistence type="predicted"/>
<dbReference type="InterPro" id="IPR053034">
    <property type="entry name" value="Glucuronokinase-like"/>
</dbReference>
<accession>A0A8H7EQI4</accession>
<dbReference type="EMBL" id="JABAYA010000052">
    <property type="protein sequence ID" value="KAF7727646.1"/>
    <property type="molecule type" value="Genomic_DNA"/>
</dbReference>
<sequence length="593" mass="66785">MPTLSKTLIILATATTPSQLEIDIKGQYEAPLLRLRGVPKALLSVSGRPALSWWYDHAKTIFKDVFIVCNAHNYKHYERWATGHACPVENILNVGFSSGALSDIAFVHRVKSLTTDISITMPEFLYEPEECVYAVDRMISQQGDYSIYSTSQPIAFGFALETIQGLEVEAENHDQQHQALNEELESYMGNSQRAFRVEAETAFEFMSPTLTLSAYQTSWMSYLDKYLDEDGVENHQTQPIHTKAYARVGLMGNPSDGFYGKTISLLISNFWAETTLIPNRRNEPEYSSIHILPSSAADPQRFSTLESLALICQSDGYENGERLLLACCKVFYTYCRNNNIPIDTRQGFSVMFDTNVARQVGLAGSSAIITSFWKALMKFYHVTHDHISMECQASLILSVETDELGITAGLQDRVIQTYGGLVYMDFGKQYMKAHGHGKYERLDEKLLPELWLAYVAKPEDSGKVHSTVKQRYLAKDPEVLEAMKTFASFTVEARQSLEQGDHRRFAQLMTANFELRRKIYGDKVIGATNLRMIEIAGQHRCVAKFSGSGGAVVGMWNGEDKDTRAQDLCSLRRALEREGFVYVKLEPLTTHSA</sequence>
<organism evidence="5 6">
    <name type="scientific">Apophysomyces ossiformis</name>
    <dbReference type="NCBI Taxonomy" id="679940"/>
    <lineage>
        <taxon>Eukaryota</taxon>
        <taxon>Fungi</taxon>
        <taxon>Fungi incertae sedis</taxon>
        <taxon>Mucoromycota</taxon>
        <taxon>Mucoromycotina</taxon>
        <taxon>Mucoromycetes</taxon>
        <taxon>Mucorales</taxon>
        <taxon>Mucorineae</taxon>
        <taxon>Mucoraceae</taxon>
        <taxon>Apophysomyces</taxon>
    </lineage>
</organism>
<dbReference type="Gene3D" id="3.30.70.890">
    <property type="entry name" value="GHMP kinase, C-terminal domain"/>
    <property type="match status" value="1"/>
</dbReference>
<dbReference type="OrthoDB" id="1924968at2759"/>
<dbReference type="GO" id="GO:0005524">
    <property type="term" value="F:ATP binding"/>
    <property type="evidence" value="ECO:0007669"/>
    <property type="project" value="UniProtKB-KW"/>
</dbReference>